<evidence type="ECO:0000313" key="8">
    <source>
        <dbReference type="Proteomes" id="UP000032452"/>
    </source>
</evidence>
<comment type="subcellular location">
    <subcellularLocation>
        <location evidence="1">Membrane</location>
        <topology evidence="1">Single-pass membrane protein</topology>
    </subcellularLocation>
</comment>
<evidence type="ECO:0000256" key="5">
    <source>
        <dbReference type="SAM" id="Phobius"/>
    </source>
</evidence>
<keyword evidence="8" id="KW-1185">Reference proteome</keyword>
<sequence length="1804" mass="191554">MTKLSDETDSQQSSNNSGRRFWLVWLRRTGIYLGIPLTIGLSAGAWWLWVFVQERLAPLVEQNLTQTLNRPVQLGAVEEFSLSGLRFGKSSVPATSSDPDRASVEAVEVNFNAIQLLLTRTLQLDVTLINPDVYIEQDNEGRWVSTTIASEEGKGAFKTQLDTINVKNADIVLVSNQQPKSKKRVSLAQVDGSAQFLEDNELVKFNVSGKPLTEGNLLVQGEARPRSSEINVQVRGQNLLASDLTRLIKLPLEIRSGRADANVRVQSKPDEPTLLFGTANIRAVTAKVPQLPQAFNKATGTLLFRETRIGLDNVKASYGQVPAIANGTLDPEVGYNLTAQVPSVSLSTAQNTLNLKLPVATSGVVKADLKFAGPIKKPILSGNVATIKPARIDRVNFSSVRSQFAFSPVDEVIALSNIQAKPAVGGQIAGNGIIKLGQTPQLGFTAVAKNIPGDTLARLYNVSAPIKIGTVSAKTQVGGTIDKLQTIVNWEAPQATYPGSGQIVIEDTKTFTFRDTKLQVGGGTVRAIGQLAGDRFRASVLASNVRLGQVLTVPPALQSPLSGRFNLVGSTNNLKPEAITAVGEGRLNVGGGTVTATNIQLSQGRWQTQLQTQNVPIGQLAQVPPQLQGRLTGSFKVAGITQSFAPETINAVGQGRLNIADGTVTATNIQLTQGRWRSQVQTQGVQIGQLSPQIPPQFRGRLTGSFQVAGITQSFQPNTISATGQGRLNVANGTVNATDIQLNRGQWQAQVNASGLQLDRFSEQLRGRLNGQLLVAGNLDNLNLSGIRAAGQVRFSQGVAVVEQPLTADIQWDGEKVIVKEATAPDLVASGLIFVETQNTPSIQALNLNVKAQNYNLQDLPFKLPDTVSLAGRADFAGRISGSLPLPNVVGGLRLRGLVVNNLAFDPVLTGNVQVNDRKGINLDVTGTGDRIAVNLNSNYRPTSFIVQRDRAIARGQAQGQNLLVNVENFPLQTLKLTLPPSPLGRGSVAGLLTGDFTINQNTFAVAGDVAIANPVLGQLKGERFSGQFSYNEGAISLTDAQFDSGDSLYAASGRFTPTANGPKIQGQLNVTQGKLQDVIAAAQALNFGNLGSSKKPPSDAGAVALATESVGLPNASLQAQLRRFSEINMLLAMQQNQGPGNMSLPGLEDLAGTFNAQIAVNGSSLDAVAVKFDVTGQDWKLGNDYTASQVVAQGSYVNGILTFEPLRLQSEKSLLAFNGQIGGKRQSGQLLVNNFPIQAIDNFVELPVDLTGQLNAKASLSGTLANPQVQGEISLADGTLNEKAIASALTSFSYNNARLNFDSNIVVDGPKPITISGNLPVALPFIAAKPDTNAISLDVNVQDEGLALLNLFTNQVAWQSGEGQVNLQVDGTLNAPVATGIVTVNNATITAQALPEALTDVTGTINFNQDRIQVNNVRGNFSQGQVVTQGVIPIFKRLSANDPDLANPLTVNLDQLALNLRGLYRGGASGNVTVTGAALSPVIGGEVLLANGEVLLGERQTATPSSQVANSLRQDNNTNQIATAPEFNKLQLTLDRNIRITLPPVLEFEANGGLTLNGSLDDLRPSGTIGLRRGGVNLFTTQFVLARGYENKATFLPERGLDPNLDVRLIARVPEVTRARVPASAASTEISDNVLASDLGALSTVRVQARVKGAASEIFDNLELTSDPTRSQNEIIALIGGGFVDTLGRGDSTLGLANLAGSAILGNFQGTVSRLGNALGLDELRLFPTVSNSEESRNSTLGLAAEANIDVTRNLSVSVLRILTTNEPTQFGLSYRLDDNFRVRASSNLSAESLAILEYENRF</sequence>
<keyword evidence="4 5" id="KW-0472">Membrane</keyword>
<name>A0A0D9A203_9CYAN</name>
<feature type="transmembrane region" description="Helical" evidence="5">
    <location>
        <begin position="29"/>
        <end position="49"/>
    </location>
</feature>
<dbReference type="EMBL" id="JYON01000001">
    <property type="protein sequence ID" value="KJH73501.1"/>
    <property type="molecule type" value="Genomic_DNA"/>
</dbReference>
<evidence type="ECO:0000256" key="3">
    <source>
        <dbReference type="ARBA" id="ARBA00022989"/>
    </source>
</evidence>
<dbReference type="PANTHER" id="PTHR34457:SF3">
    <property type="entry name" value="PROTEIN TIC236, CHLOROPLASTIC"/>
    <property type="match status" value="1"/>
</dbReference>
<accession>A0A0D9A203</accession>
<organism evidence="7 8">
    <name type="scientific">Aliterella atlantica CENA595</name>
    <dbReference type="NCBI Taxonomy" id="1618023"/>
    <lineage>
        <taxon>Bacteria</taxon>
        <taxon>Bacillati</taxon>
        <taxon>Cyanobacteriota</taxon>
        <taxon>Cyanophyceae</taxon>
        <taxon>Chroococcidiopsidales</taxon>
        <taxon>Aliterellaceae</taxon>
        <taxon>Aliterella</taxon>
    </lineage>
</organism>
<dbReference type="PANTHER" id="PTHR34457">
    <property type="entry name" value="EMBRYO DEFECTIVE 2410"/>
    <property type="match status" value="1"/>
</dbReference>
<dbReference type="InterPro" id="IPR007452">
    <property type="entry name" value="TamB_C"/>
</dbReference>
<dbReference type="InterPro" id="IPR053022">
    <property type="entry name" value="Chloroplast_translocon_comp"/>
</dbReference>
<dbReference type="Proteomes" id="UP000032452">
    <property type="component" value="Unassembled WGS sequence"/>
</dbReference>
<dbReference type="GO" id="GO:0009306">
    <property type="term" value="P:protein secretion"/>
    <property type="evidence" value="ECO:0007669"/>
    <property type="project" value="InterPro"/>
</dbReference>
<dbReference type="Pfam" id="PF04357">
    <property type="entry name" value="TamB"/>
    <property type="match status" value="1"/>
</dbReference>
<feature type="domain" description="Translocation and assembly module TamB C-terminal" evidence="6">
    <location>
        <begin position="1419"/>
        <end position="1804"/>
    </location>
</feature>
<keyword evidence="3 5" id="KW-1133">Transmembrane helix</keyword>
<dbReference type="GO" id="GO:0005886">
    <property type="term" value="C:plasma membrane"/>
    <property type="evidence" value="ECO:0007669"/>
    <property type="project" value="InterPro"/>
</dbReference>
<keyword evidence="2 5" id="KW-0812">Transmembrane</keyword>
<protein>
    <recommendedName>
        <fullName evidence="6">Translocation and assembly module TamB C-terminal domain-containing protein</fullName>
    </recommendedName>
</protein>
<evidence type="ECO:0000256" key="4">
    <source>
        <dbReference type="ARBA" id="ARBA00023136"/>
    </source>
</evidence>
<dbReference type="STRING" id="1618023.UH38_01665"/>
<reference evidence="7 8" key="1">
    <citation type="submission" date="2015-02" db="EMBL/GenBank/DDBJ databases">
        <title>Draft genome of a novel marine cyanobacterium (Chroococcales) isolated from South Atlantic Ocean.</title>
        <authorList>
            <person name="Rigonato J."/>
            <person name="Alvarenga D.O."/>
            <person name="Branco L.H."/>
            <person name="Varani A.M."/>
            <person name="Brandini F.P."/>
            <person name="Fiore M.F."/>
        </authorList>
    </citation>
    <scope>NUCLEOTIDE SEQUENCE [LARGE SCALE GENOMIC DNA]</scope>
    <source>
        <strain evidence="7 8">CENA595</strain>
    </source>
</reference>
<dbReference type="RefSeq" id="WP_045052850.1">
    <property type="nucleotide sequence ID" value="NZ_CAWMDP010000017.1"/>
</dbReference>
<dbReference type="OrthoDB" id="536281at2"/>
<gene>
    <name evidence="7" type="ORF">UH38_01665</name>
</gene>
<evidence type="ECO:0000256" key="2">
    <source>
        <dbReference type="ARBA" id="ARBA00022692"/>
    </source>
</evidence>
<comment type="caution">
    <text evidence="7">The sequence shown here is derived from an EMBL/GenBank/DDBJ whole genome shotgun (WGS) entry which is preliminary data.</text>
</comment>
<evidence type="ECO:0000256" key="1">
    <source>
        <dbReference type="ARBA" id="ARBA00004167"/>
    </source>
</evidence>
<evidence type="ECO:0000259" key="6">
    <source>
        <dbReference type="Pfam" id="PF04357"/>
    </source>
</evidence>
<proteinExistence type="predicted"/>
<dbReference type="PATRIC" id="fig|1618023.3.peg.1575"/>
<evidence type="ECO:0000313" key="7">
    <source>
        <dbReference type="EMBL" id="KJH73501.1"/>
    </source>
</evidence>